<evidence type="ECO:0000256" key="4">
    <source>
        <dbReference type="ARBA" id="ARBA00022679"/>
    </source>
</evidence>
<keyword evidence="5 8" id="KW-0812">Transmembrane</keyword>
<name>A0A5E6TUR2_PSEFL</name>
<evidence type="ECO:0000256" key="5">
    <source>
        <dbReference type="ARBA" id="ARBA00022692"/>
    </source>
</evidence>
<feature type="transmembrane region" description="Helical" evidence="8">
    <location>
        <begin position="143"/>
        <end position="170"/>
    </location>
</feature>
<feature type="transmembrane region" description="Helical" evidence="8">
    <location>
        <begin position="106"/>
        <end position="131"/>
    </location>
</feature>
<feature type="transmembrane region" description="Helical" evidence="8">
    <location>
        <begin position="246"/>
        <end position="268"/>
    </location>
</feature>
<dbReference type="Proteomes" id="UP000326953">
    <property type="component" value="Unassembled WGS sequence"/>
</dbReference>
<feature type="transmembrane region" description="Helical" evidence="8">
    <location>
        <begin position="182"/>
        <end position="203"/>
    </location>
</feature>
<gene>
    <name evidence="9" type="ORF">PS662_03148</name>
</gene>
<keyword evidence="3" id="KW-0328">Glycosyltransferase</keyword>
<evidence type="ECO:0008006" key="11">
    <source>
        <dbReference type="Google" id="ProtNLM"/>
    </source>
</evidence>
<evidence type="ECO:0000256" key="6">
    <source>
        <dbReference type="ARBA" id="ARBA00022989"/>
    </source>
</evidence>
<evidence type="ECO:0000256" key="8">
    <source>
        <dbReference type="SAM" id="Phobius"/>
    </source>
</evidence>
<evidence type="ECO:0000256" key="2">
    <source>
        <dbReference type="ARBA" id="ARBA00022475"/>
    </source>
</evidence>
<evidence type="ECO:0000256" key="1">
    <source>
        <dbReference type="ARBA" id="ARBA00004651"/>
    </source>
</evidence>
<dbReference type="GO" id="GO:0016763">
    <property type="term" value="F:pentosyltransferase activity"/>
    <property type="evidence" value="ECO:0007669"/>
    <property type="project" value="TreeGrafter"/>
</dbReference>
<sequence length="472" mass="53923">MPSWVSSTYSPIDEFYYTTQAFDIVEGMHEPNGKLLSSQYSAYNITEQLTTAASVYTFGDNYFGLRIPSVLAGLIVLVLFYLLVLNRFGLAYATSFSLILMSEKSFVLATRIAEPTIFRMAAAAAIIFILAKQDYTQKNQLRVIGFVTCFAWLFIYPTNAFLGLFVLITLATSNPKNLAPSLGHYLTGCLLCVVVYLISYYSLGNTFSDVLTTKSIFSARVLSETEPSFIAQINSKLMGLTLASYFISYPYVMWMSIFSLIVMTILVPIRNKLVTRTDKVIYIFCVCFLLQCAFINDYPERKLVFLLPICLYMGLFTLYIILRLLPAKIALILGATVVTAVIATITPLTFNTIYKNPQYTYKNAMKELSYLDNQRVIGGWSYGFRLYNNYKPYLNRYTIIYSEPERYYQMLNDAGKQGNARFTIEYGNDKTEQKMNSIDFHKYKPAFKSNDPSYPDVYVYKFIEKQNFSTTN</sequence>
<comment type="subcellular location">
    <subcellularLocation>
        <location evidence="1">Cell membrane</location>
        <topology evidence="1">Multi-pass membrane protein</topology>
    </subcellularLocation>
</comment>
<feature type="transmembrane region" description="Helical" evidence="8">
    <location>
        <begin position="280"/>
        <end position="298"/>
    </location>
</feature>
<feature type="transmembrane region" description="Helical" evidence="8">
    <location>
        <begin position="329"/>
        <end position="350"/>
    </location>
</feature>
<protein>
    <recommendedName>
        <fullName evidence="11">Glycosyltransferase RgtA/B/C/D-like domain-containing protein</fullName>
    </recommendedName>
</protein>
<dbReference type="PANTHER" id="PTHR33908:SF11">
    <property type="entry name" value="MEMBRANE PROTEIN"/>
    <property type="match status" value="1"/>
</dbReference>
<evidence type="ECO:0000256" key="3">
    <source>
        <dbReference type="ARBA" id="ARBA00022676"/>
    </source>
</evidence>
<keyword evidence="7 8" id="KW-0472">Membrane</keyword>
<evidence type="ECO:0000313" key="9">
    <source>
        <dbReference type="EMBL" id="VVM97099.1"/>
    </source>
</evidence>
<accession>A0A5E6TUR2</accession>
<dbReference type="EMBL" id="CABVHK010000010">
    <property type="protein sequence ID" value="VVM97099.1"/>
    <property type="molecule type" value="Genomic_DNA"/>
</dbReference>
<evidence type="ECO:0000313" key="10">
    <source>
        <dbReference type="Proteomes" id="UP000326953"/>
    </source>
</evidence>
<keyword evidence="2" id="KW-1003">Cell membrane</keyword>
<reference evidence="9 10" key="1">
    <citation type="submission" date="2019-09" db="EMBL/GenBank/DDBJ databases">
        <authorList>
            <person name="Chandra G."/>
            <person name="Truman W A."/>
        </authorList>
    </citation>
    <scope>NUCLEOTIDE SEQUENCE [LARGE SCALE GENOMIC DNA]</scope>
    <source>
        <strain evidence="9">PS662</strain>
    </source>
</reference>
<dbReference type="GO" id="GO:0005886">
    <property type="term" value="C:plasma membrane"/>
    <property type="evidence" value="ECO:0007669"/>
    <property type="project" value="UniProtKB-SubCell"/>
</dbReference>
<feature type="transmembrane region" description="Helical" evidence="8">
    <location>
        <begin position="304"/>
        <end position="322"/>
    </location>
</feature>
<feature type="transmembrane region" description="Helical" evidence="8">
    <location>
        <begin position="63"/>
        <end position="85"/>
    </location>
</feature>
<dbReference type="PANTHER" id="PTHR33908">
    <property type="entry name" value="MANNOSYLTRANSFERASE YKCB-RELATED"/>
    <property type="match status" value="1"/>
</dbReference>
<keyword evidence="6 8" id="KW-1133">Transmembrane helix</keyword>
<proteinExistence type="predicted"/>
<dbReference type="GO" id="GO:0009103">
    <property type="term" value="P:lipopolysaccharide biosynthetic process"/>
    <property type="evidence" value="ECO:0007669"/>
    <property type="project" value="UniProtKB-ARBA"/>
</dbReference>
<dbReference type="InterPro" id="IPR050297">
    <property type="entry name" value="LipidA_mod_glycosyltrf_83"/>
</dbReference>
<organism evidence="9 10">
    <name type="scientific">Pseudomonas fluorescens</name>
    <dbReference type="NCBI Taxonomy" id="294"/>
    <lineage>
        <taxon>Bacteria</taxon>
        <taxon>Pseudomonadati</taxon>
        <taxon>Pseudomonadota</taxon>
        <taxon>Gammaproteobacteria</taxon>
        <taxon>Pseudomonadales</taxon>
        <taxon>Pseudomonadaceae</taxon>
        <taxon>Pseudomonas</taxon>
    </lineage>
</organism>
<evidence type="ECO:0000256" key="7">
    <source>
        <dbReference type="ARBA" id="ARBA00023136"/>
    </source>
</evidence>
<keyword evidence="4" id="KW-0808">Transferase</keyword>
<dbReference type="AlphaFoldDB" id="A0A5E6TUR2"/>